<sequence length="303" mass="32470">MPEITVYGRPGCGQCLATTRDSLREVRERLAALEGRVWSDLAPPGGWVCAVCGVPVESEPCSEHEPPAVRLELAEAWIAHLESAYGIPADARERWMLQRRAGALETPSPSPEPTPDPESRSTGQLGGKADAPVLTVAELERLRRVMLASYGGIEPGPDPEPRLAHYALEPDGGLIDVIDLATTLARRVEELEQRALDSMPAGVDQAGEPEGCSGCAPAPLPPDIESAKARIAELEAALRDFAEHGTRHDLTPTNISSSPEQRRAQLEGYIRSMDASVRTRARTALTQAGETTAPKGELGEVRG</sequence>
<dbReference type="AlphaFoldDB" id="A0A366CYM8"/>
<keyword evidence="3" id="KW-1185">Reference proteome</keyword>
<proteinExistence type="predicted"/>
<name>A0A366CYM8_9NOCA</name>
<dbReference type="STRING" id="1210090.GCA_001613185_02465"/>
<feature type="region of interest" description="Disordered" evidence="1">
    <location>
        <begin position="283"/>
        <end position="303"/>
    </location>
</feature>
<feature type="region of interest" description="Disordered" evidence="1">
    <location>
        <begin position="102"/>
        <end position="132"/>
    </location>
</feature>
<evidence type="ECO:0000256" key="1">
    <source>
        <dbReference type="SAM" id="MobiDB-lite"/>
    </source>
</evidence>
<organism evidence="2 3">
    <name type="scientific">Nocardia puris</name>
    <dbReference type="NCBI Taxonomy" id="208602"/>
    <lineage>
        <taxon>Bacteria</taxon>
        <taxon>Bacillati</taxon>
        <taxon>Actinomycetota</taxon>
        <taxon>Actinomycetes</taxon>
        <taxon>Mycobacteriales</taxon>
        <taxon>Nocardiaceae</taxon>
        <taxon>Nocardia</taxon>
    </lineage>
</organism>
<dbReference type="EMBL" id="QNRE01000025">
    <property type="protein sequence ID" value="RBO82098.1"/>
    <property type="molecule type" value="Genomic_DNA"/>
</dbReference>
<accession>A0A366CYM8</accession>
<reference evidence="2 3" key="1">
    <citation type="submission" date="2018-06" db="EMBL/GenBank/DDBJ databases">
        <title>Genomic Encyclopedia of Type Strains, Phase IV (KMG-IV): sequencing the most valuable type-strain genomes for metagenomic binning, comparative biology and taxonomic classification.</title>
        <authorList>
            <person name="Goeker M."/>
        </authorList>
    </citation>
    <scope>NUCLEOTIDE SEQUENCE [LARGE SCALE GENOMIC DNA]</scope>
    <source>
        <strain evidence="2 3">DSM 44599</strain>
    </source>
</reference>
<comment type="caution">
    <text evidence="2">The sequence shown here is derived from an EMBL/GenBank/DDBJ whole genome shotgun (WGS) entry which is preliminary data.</text>
</comment>
<gene>
    <name evidence="2" type="ORF">DFR74_12553</name>
</gene>
<evidence type="ECO:0000313" key="3">
    <source>
        <dbReference type="Proteomes" id="UP000252586"/>
    </source>
</evidence>
<dbReference type="Proteomes" id="UP000252586">
    <property type="component" value="Unassembled WGS sequence"/>
</dbReference>
<evidence type="ECO:0000313" key="2">
    <source>
        <dbReference type="EMBL" id="RBO82098.1"/>
    </source>
</evidence>
<dbReference type="OrthoDB" id="4571973at2"/>
<dbReference type="RefSeq" id="WP_067508011.1">
    <property type="nucleotide sequence ID" value="NZ_QNRE01000025.1"/>
</dbReference>
<protein>
    <submittedName>
        <fullName evidence="2">Uncharacterized protein</fullName>
    </submittedName>
</protein>